<proteinExistence type="predicted"/>
<dbReference type="EMBL" id="MU004184">
    <property type="protein sequence ID" value="KAF2499410.1"/>
    <property type="molecule type" value="Genomic_DNA"/>
</dbReference>
<name>A0A6A6R673_9PEZI</name>
<organism evidence="2 3">
    <name type="scientific">Lophium mytilinum</name>
    <dbReference type="NCBI Taxonomy" id="390894"/>
    <lineage>
        <taxon>Eukaryota</taxon>
        <taxon>Fungi</taxon>
        <taxon>Dikarya</taxon>
        <taxon>Ascomycota</taxon>
        <taxon>Pezizomycotina</taxon>
        <taxon>Dothideomycetes</taxon>
        <taxon>Pleosporomycetidae</taxon>
        <taxon>Mytilinidiales</taxon>
        <taxon>Mytilinidiaceae</taxon>
        <taxon>Lophium</taxon>
    </lineage>
</organism>
<protein>
    <submittedName>
        <fullName evidence="2">Uncharacterized protein</fullName>
    </submittedName>
</protein>
<evidence type="ECO:0000256" key="1">
    <source>
        <dbReference type="SAM" id="MobiDB-lite"/>
    </source>
</evidence>
<dbReference type="Proteomes" id="UP000799750">
    <property type="component" value="Unassembled WGS sequence"/>
</dbReference>
<feature type="compositionally biased region" description="Polar residues" evidence="1">
    <location>
        <begin position="1"/>
        <end position="15"/>
    </location>
</feature>
<evidence type="ECO:0000313" key="2">
    <source>
        <dbReference type="EMBL" id="KAF2499410.1"/>
    </source>
</evidence>
<accession>A0A6A6R673</accession>
<evidence type="ECO:0000313" key="3">
    <source>
        <dbReference type="Proteomes" id="UP000799750"/>
    </source>
</evidence>
<feature type="region of interest" description="Disordered" evidence="1">
    <location>
        <begin position="1"/>
        <end position="71"/>
    </location>
</feature>
<reference evidence="2" key="1">
    <citation type="journal article" date="2020" name="Stud. Mycol.">
        <title>101 Dothideomycetes genomes: a test case for predicting lifestyles and emergence of pathogens.</title>
        <authorList>
            <person name="Haridas S."/>
            <person name="Albert R."/>
            <person name="Binder M."/>
            <person name="Bloem J."/>
            <person name="Labutti K."/>
            <person name="Salamov A."/>
            <person name="Andreopoulos B."/>
            <person name="Baker S."/>
            <person name="Barry K."/>
            <person name="Bills G."/>
            <person name="Bluhm B."/>
            <person name="Cannon C."/>
            <person name="Castanera R."/>
            <person name="Culley D."/>
            <person name="Daum C."/>
            <person name="Ezra D."/>
            <person name="Gonzalez J."/>
            <person name="Henrissat B."/>
            <person name="Kuo A."/>
            <person name="Liang C."/>
            <person name="Lipzen A."/>
            <person name="Lutzoni F."/>
            <person name="Magnuson J."/>
            <person name="Mondo S."/>
            <person name="Nolan M."/>
            <person name="Ohm R."/>
            <person name="Pangilinan J."/>
            <person name="Park H.-J."/>
            <person name="Ramirez L."/>
            <person name="Alfaro M."/>
            <person name="Sun H."/>
            <person name="Tritt A."/>
            <person name="Yoshinaga Y."/>
            <person name="Zwiers L.-H."/>
            <person name="Turgeon B."/>
            <person name="Goodwin S."/>
            <person name="Spatafora J."/>
            <person name="Crous P."/>
            <person name="Grigoriev I."/>
        </authorList>
    </citation>
    <scope>NUCLEOTIDE SEQUENCE</scope>
    <source>
        <strain evidence="2">CBS 269.34</strain>
    </source>
</reference>
<keyword evidence="3" id="KW-1185">Reference proteome</keyword>
<dbReference type="AlphaFoldDB" id="A0A6A6R673"/>
<gene>
    <name evidence="2" type="ORF">BU16DRAFT_557739</name>
</gene>
<sequence>MSTPAYPQTAGSPSQDIDVENQRRDNVNESGSAPAAPAGEKQDRLVSLSDCFDPPGLYVPSTEEQRRHEHI</sequence>